<reference evidence="1 2" key="1">
    <citation type="submission" date="2019-08" db="EMBL/GenBank/DDBJ databases">
        <title>Bacillus genomes from the desert of Cuatro Cienegas, Coahuila.</title>
        <authorList>
            <person name="Olmedo-Alvarez G."/>
        </authorList>
    </citation>
    <scope>NUCLEOTIDE SEQUENCE [LARGE SCALE GENOMIC DNA]</scope>
    <source>
        <strain evidence="1 2">CH87b_3T</strain>
    </source>
</reference>
<dbReference type="RefSeq" id="WP_148969637.1">
    <property type="nucleotide sequence ID" value="NZ_JBNIKW010000002.1"/>
</dbReference>
<sequence length="67" mass="7706">MGVLFDSIKISQETKSQGMINELLTLGVTETKNGKSIYDLNYYDLRQELAIAKFRNRNVESSENGWF</sequence>
<dbReference type="Proteomes" id="UP000324269">
    <property type="component" value="Unassembled WGS sequence"/>
</dbReference>
<gene>
    <name evidence="1" type="ORF">FZC85_07235</name>
</gene>
<evidence type="ECO:0000313" key="2">
    <source>
        <dbReference type="Proteomes" id="UP000324269"/>
    </source>
</evidence>
<name>A0A5D4TTS0_9BACI</name>
<dbReference type="AlphaFoldDB" id="A0A5D4TTS0"/>
<organism evidence="1 2">
    <name type="scientific">Rossellomorea aquimaris</name>
    <dbReference type="NCBI Taxonomy" id="189382"/>
    <lineage>
        <taxon>Bacteria</taxon>
        <taxon>Bacillati</taxon>
        <taxon>Bacillota</taxon>
        <taxon>Bacilli</taxon>
        <taxon>Bacillales</taxon>
        <taxon>Bacillaceae</taxon>
        <taxon>Rossellomorea</taxon>
    </lineage>
</organism>
<proteinExistence type="predicted"/>
<dbReference type="OrthoDB" id="2908570at2"/>
<comment type="caution">
    <text evidence="1">The sequence shown here is derived from an EMBL/GenBank/DDBJ whole genome shotgun (WGS) entry which is preliminary data.</text>
</comment>
<accession>A0A5D4TTS0</accession>
<protein>
    <submittedName>
        <fullName evidence="1">Uncharacterized protein</fullName>
    </submittedName>
</protein>
<evidence type="ECO:0000313" key="1">
    <source>
        <dbReference type="EMBL" id="TYS86786.1"/>
    </source>
</evidence>
<dbReference type="EMBL" id="VTEZ01000002">
    <property type="protein sequence ID" value="TYS86786.1"/>
    <property type="molecule type" value="Genomic_DNA"/>
</dbReference>